<evidence type="ECO:0000313" key="3">
    <source>
        <dbReference type="Proteomes" id="UP000244722"/>
    </source>
</evidence>
<name>A0A2T6ZC59_TUBBO</name>
<feature type="compositionally biased region" description="Low complexity" evidence="1">
    <location>
        <begin position="160"/>
        <end position="171"/>
    </location>
</feature>
<accession>A0A2T6ZC59</accession>
<feature type="region of interest" description="Disordered" evidence="1">
    <location>
        <begin position="80"/>
        <end position="107"/>
    </location>
</feature>
<evidence type="ECO:0000313" key="2">
    <source>
        <dbReference type="EMBL" id="PUU73078.1"/>
    </source>
</evidence>
<proteinExistence type="predicted"/>
<comment type="caution">
    <text evidence="2">The sequence shown here is derived from an EMBL/GenBank/DDBJ whole genome shotgun (WGS) entry which is preliminary data.</text>
</comment>
<protein>
    <submittedName>
        <fullName evidence="2">Uncharacterized protein</fullName>
    </submittedName>
</protein>
<evidence type="ECO:0000256" key="1">
    <source>
        <dbReference type="SAM" id="MobiDB-lite"/>
    </source>
</evidence>
<keyword evidence="3" id="KW-1185">Reference proteome</keyword>
<gene>
    <name evidence="2" type="ORF">B9Z19DRAFT_1135901</name>
</gene>
<sequence length="182" mass="19468">MSSLQDQAIPGSAREFTAASMTEVVDAPIFNIAAQQSHIRLPEVHILESLLAVFWRDLRGALVFQERLKNAQTQWKWLVENPPSVPTPGQSGNGGGWRDEGASGSTTHVNRSTAAQRLVALAEEFSTPLSSTPTFVNTKAKAVLRNSTQALGIVTKDMLTSANGGSNSSSTDKPSDLCTPAY</sequence>
<reference evidence="2 3" key="1">
    <citation type="submission" date="2017-04" db="EMBL/GenBank/DDBJ databases">
        <title>Draft genome sequence of Tuber borchii Vittad., a whitish edible truffle.</title>
        <authorList>
            <consortium name="DOE Joint Genome Institute"/>
            <person name="Murat C."/>
            <person name="Kuo A."/>
            <person name="Barry K.W."/>
            <person name="Clum A."/>
            <person name="Dockter R.B."/>
            <person name="Fauchery L."/>
            <person name="Iotti M."/>
            <person name="Kohler A."/>
            <person name="Labutti K."/>
            <person name="Lindquist E.A."/>
            <person name="Lipzen A."/>
            <person name="Ohm R.A."/>
            <person name="Wang M."/>
            <person name="Grigoriev I.V."/>
            <person name="Zambonelli A."/>
            <person name="Martin F.M."/>
        </authorList>
    </citation>
    <scope>NUCLEOTIDE SEQUENCE [LARGE SCALE GENOMIC DNA]</scope>
    <source>
        <strain evidence="2 3">Tbo3840</strain>
    </source>
</reference>
<dbReference type="OrthoDB" id="271448at2759"/>
<dbReference type="AlphaFoldDB" id="A0A2T6ZC59"/>
<organism evidence="2 3">
    <name type="scientific">Tuber borchii</name>
    <name type="common">White truffle</name>
    <dbReference type="NCBI Taxonomy" id="42251"/>
    <lineage>
        <taxon>Eukaryota</taxon>
        <taxon>Fungi</taxon>
        <taxon>Dikarya</taxon>
        <taxon>Ascomycota</taxon>
        <taxon>Pezizomycotina</taxon>
        <taxon>Pezizomycetes</taxon>
        <taxon>Pezizales</taxon>
        <taxon>Tuberaceae</taxon>
        <taxon>Tuber</taxon>
    </lineage>
</organism>
<feature type="region of interest" description="Disordered" evidence="1">
    <location>
        <begin position="159"/>
        <end position="182"/>
    </location>
</feature>
<dbReference type="Proteomes" id="UP000244722">
    <property type="component" value="Unassembled WGS sequence"/>
</dbReference>
<dbReference type="EMBL" id="NESQ01000416">
    <property type="protein sequence ID" value="PUU73078.1"/>
    <property type="molecule type" value="Genomic_DNA"/>
</dbReference>